<name>A0AAN6LY97_9PLEO</name>
<sequence>MSASAISIQDDKFKSLGLQKTTVNKEQVVTYSRALGAASEKNPVLVLLHGYPQSSFMWRHLVPLLPGDSPIFVADLPGYGSSTPIEDNSKISVGSTVLAALLTEYKRTSSKSLDQIPIILIGHDRGARVAHHLAVQGFNGVDIRGLCLIDIRQVPTIVQWESASRNPSDIVGYFHWPLLANVSLATRLINAFGPGNWCEEMILRWAGKNSSGLSTFKADDSLSVYRQFFEQPHTLDASNKDYEAGATVDVDTEKGWREKGHKLQIETLVIYSEKYIGSKYDLPEEWRSWVEEDRLSSKALGNYIGHFGAEEAPKETAEAINTWLKKV</sequence>
<accession>A0AAN6LY97</accession>
<dbReference type="EMBL" id="WVTA01000008">
    <property type="protein sequence ID" value="KAK3207884.1"/>
    <property type="molecule type" value="Genomic_DNA"/>
</dbReference>
<dbReference type="SUPFAM" id="SSF53474">
    <property type="entry name" value="alpha/beta-Hydrolases"/>
    <property type="match status" value="1"/>
</dbReference>
<dbReference type="PRINTS" id="PR00412">
    <property type="entry name" value="EPOXHYDRLASE"/>
</dbReference>
<dbReference type="InterPro" id="IPR000073">
    <property type="entry name" value="AB_hydrolase_1"/>
</dbReference>
<dbReference type="InterPro" id="IPR000639">
    <property type="entry name" value="Epox_hydrolase-like"/>
</dbReference>
<evidence type="ECO:0000313" key="5">
    <source>
        <dbReference type="Proteomes" id="UP001280581"/>
    </source>
</evidence>
<evidence type="ECO:0000256" key="2">
    <source>
        <dbReference type="ARBA" id="ARBA00038334"/>
    </source>
</evidence>
<organism evidence="4 5">
    <name type="scientific">Pseudopithomyces chartarum</name>
    <dbReference type="NCBI Taxonomy" id="1892770"/>
    <lineage>
        <taxon>Eukaryota</taxon>
        <taxon>Fungi</taxon>
        <taxon>Dikarya</taxon>
        <taxon>Ascomycota</taxon>
        <taxon>Pezizomycotina</taxon>
        <taxon>Dothideomycetes</taxon>
        <taxon>Pleosporomycetidae</taxon>
        <taxon>Pleosporales</taxon>
        <taxon>Massarineae</taxon>
        <taxon>Didymosphaeriaceae</taxon>
        <taxon>Pseudopithomyces</taxon>
    </lineage>
</organism>
<keyword evidence="5" id="KW-1185">Reference proteome</keyword>
<reference evidence="4 5" key="1">
    <citation type="submission" date="2021-02" db="EMBL/GenBank/DDBJ databases">
        <title>Genome assembly of Pseudopithomyces chartarum.</title>
        <authorList>
            <person name="Jauregui R."/>
            <person name="Singh J."/>
            <person name="Voisey C."/>
        </authorList>
    </citation>
    <scope>NUCLEOTIDE SEQUENCE [LARGE SCALE GENOMIC DNA]</scope>
    <source>
        <strain evidence="4 5">AGR01</strain>
    </source>
</reference>
<gene>
    <name evidence="4" type="ORF">GRF29_96g718571</name>
</gene>
<comment type="similarity">
    <text evidence="2">Belongs to the AB hydrolase superfamily. Epoxide hydrolase family.</text>
</comment>
<dbReference type="Gene3D" id="3.40.50.1820">
    <property type="entry name" value="alpha/beta hydrolase"/>
    <property type="match status" value="1"/>
</dbReference>
<keyword evidence="1" id="KW-0378">Hydrolase</keyword>
<comment type="caution">
    <text evidence="4">The sequence shown here is derived from an EMBL/GenBank/DDBJ whole genome shotgun (WGS) entry which is preliminary data.</text>
</comment>
<proteinExistence type="inferred from homology"/>
<feature type="domain" description="AB hydrolase-1" evidence="3">
    <location>
        <begin position="45"/>
        <end position="319"/>
    </location>
</feature>
<evidence type="ECO:0000256" key="1">
    <source>
        <dbReference type="ARBA" id="ARBA00022801"/>
    </source>
</evidence>
<protein>
    <recommendedName>
        <fullName evidence="3">AB hydrolase-1 domain-containing protein</fullName>
    </recommendedName>
</protein>
<dbReference type="Proteomes" id="UP001280581">
    <property type="component" value="Unassembled WGS sequence"/>
</dbReference>
<evidence type="ECO:0000313" key="4">
    <source>
        <dbReference type="EMBL" id="KAK3207884.1"/>
    </source>
</evidence>
<dbReference type="Pfam" id="PF12697">
    <property type="entry name" value="Abhydrolase_6"/>
    <property type="match status" value="1"/>
</dbReference>
<dbReference type="AlphaFoldDB" id="A0AAN6LY97"/>
<dbReference type="PANTHER" id="PTHR43329">
    <property type="entry name" value="EPOXIDE HYDROLASE"/>
    <property type="match status" value="1"/>
</dbReference>
<evidence type="ECO:0000259" key="3">
    <source>
        <dbReference type="Pfam" id="PF12697"/>
    </source>
</evidence>
<dbReference type="GO" id="GO:0016787">
    <property type="term" value="F:hydrolase activity"/>
    <property type="evidence" value="ECO:0007669"/>
    <property type="project" value="UniProtKB-KW"/>
</dbReference>
<dbReference type="InterPro" id="IPR029058">
    <property type="entry name" value="AB_hydrolase_fold"/>
</dbReference>